<dbReference type="FunFam" id="3.30.470.20:FF:000008">
    <property type="entry name" value="D-alanine--D-alanine ligase"/>
    <property type="match status" value="1"/>
</dbReference>
<evidence type="ECO:0000256" key="16">
    <source>
        <dbReference type="ARBA" id="ARBA00047614"/>
    </source>
</evidence>
<dbReference type="Pfam" id="PF01820">
    <property type="entry name" value="Dala_Dala_lig_N"/>
    <property type="match status" value="1"/>
</dbReference>
<dbReference type="PANTHER" id="PTHR23132">
    <property type="entry name" value="D-ALANINE--D-ALANINE LIGASE"/>
    <property type="match status" value="1"/>
</dbReference>
<evidence type="ECO:0000256" key="18">
    <source>
        <dbReference type="HAMAP-Rule" id="MF_00047"/>
    </source>
</evidence>
<dbReference type="InterPro" id="IPR000291">
    <property type="entry name" value="D-Ala_lig_Van_CS"/>
</dbReference>
<dbReference type="InterPro" id="IPR013815">
    <property type="entry name" value="ATP_grasp_subdomain_1"/>
</dbReference>
<keyword evidence="9 20" id="KW-0547">Nucleotide-binding</keyword>
<feature type="active site" evidence="19">
    <location>
        <position position="328"/>
    </location>
</feature>
<dbReference type="NCBIfam" id="NF002378">
    <property type="entry name" value="PRK01372.1"/>
    <property type="match status" value="1"/>
</dbReference>
<evidence type="ECO:0000256" key="21">
    <source>
        <dbReference type="PIRSR" id="PIRSR039102-3"/>
    </source>
</evidence>
<evidence type="ECO:0000256" key="15">
    <source>
        <dbReference type="ARBA" id="ARBA00023316"/>
    </source>
</evidence>
<keyword evidence="14 21" id="KW-0464">Manganese</keyword>
<dbReference type="Gene3D" id="3.30.470.20">
    <property type="entry name" value="ATP-grasp fold, B domain"/>
    <property type="match status" value="1"/>
</dbReference>
<comment type="subcellular location">
    <subcellularLocation>
        <location evidence="3 18">Cytoplasm</location>
    </subcellularLocation>
</comment>
<feature type="binding site" evidence="20">
    <location>
        <begin position="185"/>
        <end position="187"/>
    </location>
    <ligand>
        <name>ATP</name>
        <dbReference type="ChEBI" id="CHEBI:30616"/>
    </ligand>
</feature>
<dbReference type="NCBIfam" id="TIGR01205">
    <property type="entry name" value="D_ala_D_alaTIGR"/>
    <property type="match status" value="1"/>
</dbReference>
<evidence type="ECO:0000259" key="23">
    <source>
        <dbReference type="PROSITE" id="PS50975"/>
    </source>
</evidence>
<dbReference type="GO" id="GO:0046872">
    <property type="term" value="F:metal ion binding"/>
    <property type="evidence" value="ECO:0007669"/>
    <property type="project" value="UniProtKB-KW"/>
</dbReference>
<evidence type="ECO:0000256" key="5">
    <source>
        <dbReference type="ARBA" id="ARBA00010871"/>
    </source>
</evidence>
<dbReference type="SUPFAM" id="SSF56059">
    <property type="entry name" value="Glutathione synthetase ATP-binding domain-like"/>
    <property type="match status" value="1"/>
</dbReference>
<dbReference type="GO" id="GO:0005524">
    <property type="term" value="F:ATP binding"/>
    <property type="evidence" value="ECO:0007669"/>
    <property type="project" value="UniProtKB-UniRule"/>
</dbReference>
<evidence type="ECO:0000313" key="27">
    <source>
        <dbReference type="Proteomes" id="UP000489351"/>
    </source>
</evidence>
<dbReference type="Gene3D" id="3.40.50.20">
    <property type="match status" value="1"/>
</dbReference>
<dbReference type="UniPathway" id="UPA00219"/>
<keyword evidence="15 18" id="KW-0961">Cell wall biogenesis/degradation</keyword>
<feature type="domain" description="ATP-grasp" evidence="23">
    <location>
        <begin position="144"/>
        <end position="350"/>
    </location>
</feature>
<dbReference type="InterPro" id="IPR011127">
    <property type="entry name" value="Dala_Dala_lig_N"/>
</dbReference>
<feature type="binding site" evidence="20">
    <location>
        <begin position="193"/>
        <end position="194"/>
    </location>
    <ligand>
        <name>ATP</name>
        <dbReference type="ChEBI" id="CHEBI:30616"/>
    </ligand>
</feature>
<dbReference type="FunFam" id="3.30.1490.20:FF:000007">
    <property type="entry name" value="D-alanine--D-alanine ligase"/>
    <property type="match status" value="1"/>
</dbReference>
<evidence type="ECO:0000256" key="4">
    <source>
        <dbReference type="ARBA" id="ARBA00004752"/>
    </source>
</evidence>
<feature type="binding site" evidence="21">
    <location>
        <position position="317"/>
    </location>
    <ligand>
        <name>Mg(2+)</name>
        <dbReference type="ChEBI" id="CHEBI:18420"/>
        <label>2</label>
    </ligand>
</feature>
<evidence type="ECO:0000256" key="1">
    <source>
        <dbReference type="ARBA" id="ARBA00001936"/>
    </source>
</evidence>
<keyword evidence="13 18" id="KW-0573">Peptidoglycan synthesis</keyword>
<dbReference type="OMA" id="TQYRIPC"/>
<dbReference type="RefSeq" id="WP_011889963.1">
    <property type="nucleotide sequence ID" value="NZ_CP041698.1"/>
</dbReference>
<evidence type="ECO:0000256" key="7">
    <source>
        <dbReference type="ARBA" id="ARBA00022598"/>
    </source>
</evidence>
<gene>
    <name evidence="18" type="primary">ddl</name>
    <name evidence="24" type="ORF">FP507_03995</name>
    <name evidence="25" type="ORF">GJ685_06455</name>
</gene>
<keyword evidence="6 18" id="KW-0963">Cytoplasm</keyword>
<keyword evidence="10 22" id="KW-0067">ATP-binding</keyword>
<dbReference type="EC" id="6.3.2.4" evidence="18"/>
<feature type="binding site" evidence="20">
    <location>
        <begin position="316"/>
        <end position="317"/>
    </location>
    <ligand>
        <name>ATP</name>
        <dbReference type="ChEBI" id="CHEBI:30616"/>
    </ligand>
</feature>
<keyword evidence="11 21" id="KW-0460">Magnesium</keyword>
<dbReference type="PROSITE" id="PS50975">
    <property type="entry name" value="ATP_GRASP"/>
    <property type="match status" value="1"/>
</dbReference>
<feature type="binding site" evidence="20">
    <location>
        <begin position="223"/>
        <end position="230"/>
    </location>
    <ligand>
        <name>ATP</name>
        <dbReference type="ChEBI" id="CHEBI:30616"/>
    </ligand>
</feature>
<comment type="function">
    <text evidence="2 18">Cell wall formation.</text>
</comment>
<dbReference type="Pfam" id="PF07478">
    <property type="entry name" value="Dala_Dala_lig_C"/>
    <property type="match status" value="1"/>
</dbReference>
<evidence type="ECO:0000256" key="20">
    <source>
        <dbReference type="PIRSR" id="PIRSR039102-2"/>
    </source>
</evidence>
<evidence type="ECO:0000256" key="22">
    <source>
        <dbReference type="PROSITE-ProRule" id="PRU00409"/>
    </source>
</evidence>
<feature type="binding site" evidence="21">
    <location>
        <position position="319"/>
    </location>
    <ligand>
        <name>Mg(2+)</name>
        <dbReference type="ChEBI" id="CHEBI:18420"/>
        <label>2</label>
    </ligand>
</feature>
<feature type="binding site" evidence="20">
    <location>
        <position position="140"/>
    </location>
    <ligand>
        <name>ATP</name>
        <dbReference type="ChEBI" id="CHEBI:30616"/>
    </ligand>
</feature>
<feature type="active site" evidence="19">
    <location>
        <position position="16"/>
    </location>
</feature>
<dbReference type="GO" id="GO:0008716">
    <property type="term" value="F:D-alanine-D-alanine ligase activity"/>
    <property type="evidence" value="ECO:0007669"/>
    <property type="project" value="UniProtKB-UniRule"/>
</dbReference>
<keyword evidence="12 18" id="KW-0133">Cell shape</keyword>
<comment type="pathway">
    <text evidence="17">Glycan biosynthesis.</text>
</comment>
<evidence type="ECO:0000256" key="13">
    <source>
        <dbReference type="ARBA" id="ARBA00022984"/>
    </source>
</evidence>
<comment type="catalytic activity">
    <reaction evidence="16 18">
        <text>2 D-alanine + ATP = D-alanyl-D-alanine + ADP + phosphate + H(+)</text>
        <dbReference type="Rhea" id="RHEA:11224"/>
        <dbReference type="ChEBI" id="CHEBI:15378"/>
        <dbReference type="ChEBI" id="CHEBI:30616"/>
        <dbReference type="ChEBI" id="CHEBI:43474"/>
        <dbReference type="ChEBI" id="CHEBI:57416"/>
        <dbReference type="ChEBI" id="CHEBI:57822"/>
        <dbReference type="ChEBI" id="CHEBI:456216"/>
        <dbReference type="EC" id="6.3.2.4"/>
    </reaction>
</comment>
<dbReference type="InterPro" id="IPR016185">
    <property type="entry name" value="PreATP-grasp_dom_sf"/>
</dbReference>
<sequence>MKQVTVALLFGGRSAEHEISIISAQSVARHINPDHYRVVPIYITRNGRWYSEGIASSILELDIAALIRKSGTAAASLKLQEMVLASGQQPFSFTFAGIDIAFPILHGSYGEDGRIQGFLDTVAIPYTGCGVTASALTMDKALSKLCVSEAGIAVAPGVTVLAGDWEKSPEQILSSIPETLIYPVFVKPAHLGSSVGISKVSVQGELPEALAHACNLDTKVLIEQAMHGKEIEVAVLGNNDPIASACGEIEPGSDFYDYDDKYIHNTAKLFIPARLPEELSRRVQADALTAYRALGCRGMARVDFFVDEKSGQVVFNEINTIPGFTDISMYPQLMEAAGIAFPELCDRLLQLALEPEQPAKT</sequence>
<keyword evidence="7 18" id="KW-0436">Ligase</keyword>
<dbReference type="Proteomes" id="UP000489351">
    <property type="component" value="Unassembled WGS sequence"/>
</dbReference>
<evidence type="ECO:0000313" key="26">
    <source>
        <dbReference type="Proteomes" id="UP000327458"/>
    </source>
</evidence>
<dbReference type="PIRSF" id="PIRSF039102">
    <property type="entry name" value="Ddl/VanB"/>
    <property type="match status" value="1"/>
</dbReference>
<organism evidence="24 26">
    <name type="scientific">Chlorobium phaeovibrioides</name>
    <dbReference type="NCBI Taxonomy" id="1094"/>
    <lineage>
        <taxon>Bacteria</taxon>
        <taxon>Pseudomonadati</taxon>
        <taxon>Chlorobiota</taxon>
        <taxon>Chlorobiia</taxon>
        <taxon>Chlorobiales</taxon>
        <taxon>Chlorobiaceae</taxon>
        <taxon>Chlorobium/Pelodictyon group</taxon>
        <taxon>Chlorobium</taxon>
    </lineage>
</organism>
<dbReference type="InterPro" id="IPR011761">
    <property type="entry name" value="ATP-grasp"/>
</dbReference>
<evidence type="ECO:0000256" key="17">
    <source>
        <dbReference type="ARBA" id="ARBA00060592"/>
    </source>
</evidence>
<feature type="active site" evidence="19">
    <location>
        <position position="193"/>
    </location>
</feature>
<dbReference type="EMBL" id="WUBZ01000018">
    <property type="protein sequence ID" value="MWV54705.1"/>
    <property type="molecule type" value="Genomic_DNA"/>
</dbReference>
<dbReference type="Gene3D" id="3.30.1490.20">
    <property type="entry name" value="ATP-grasp fold, A domain"/>
    <property type="match status" value="1"/>
</dbReference>
<comment type="pathway">
    <text evidence="4 18">Cell wall biogenesis; peptidoglycan biosynthesis.</text>
</comment>
<dbReference type="SUPFAM" id="SSF52440">
    <property type="entry name" value="PreATP-grasp domain"/>
    <property type="match status" value="1"/>
</dbReference>
<dbReference type="Proteomes" id="UP000327458">
    <property type="component" value="Unassembled WGS sequence"/>
</dbReference>
<evidence type="ECO:0000313" key="25">
    <source>
        <dbReference type="EMBL" id="MWV54705.1"/>
    </source>
</evidence>
<evidence type="ECO:0000256" key="10">
    <source>
        <dbReference type="ARBA" id="ARBA00022840"/>
    </source>
</evidence>
<keyword evidence="8 21" id="KW-0479">Metal-binding</keyword>
<evidence type="ECO:0000256" key="14">
    <source>
        <dbReference type="ARBA" id="ARBA00023211"/>
    </source>
</evidence>
<dbReference type="GO" id="GO:0008360">
    <property type="term" value="P:regulation of cell shape"/>
    <property type="evidence" value="ECO:0007669"/>
    <property type="project" value="UniProtKB-KW"/>
</dbReference>
<evidence type="ECO:0000256" key="6">
    <source>
        <dbReference type="ARBA" id="ARBA00022490"/>
    </source>
</evidence>
<evidence type="ECO:0000256" key="3">
    <source>
        <dbReference type="ARBA" id="ARBA00004496"/>
    </source>
</evidence>
<dbReference type="AlphaFoldDB" id="A0A5M8IDM5"/>
<dbReference type="GO" id="GO:0071555">
    <property type="term" value="P:cell wall organization"/>
    <property type="evidence" value="ECO:0007669"/>
    <property type="project" value="UniProtKB-KW"/>
</dbReference>
<dbReference type="HAMAP" id="MF_00047">
    <property type="entry name" value="Dala_Dala_lig"/>
    <property type="match status" value="1"/>
</dbReference>
<dbReference type="GO" id="GO:0009252">
    <property type="term" value="P:peptidoglycan biosynthetic process"/>
    <property type="evidence" value="ECO:0007669"/>
    <property type="project" value="UniProtKB-UniRule"/>
</dbReference>
<dbReference type="NCBIfam" id="NF002528">
    <property type="entry name" value="PRK01966.1-4"/>
    <property type="match status" value="1"/>
</dbReference>
<evidence type="ECO:0000256" key="2">
    <source>
        <dbReference type="ARBA" id="ARBA00003921"/>
    </source>
</evidence>
<evidence type="ECO:0000256" key="11">
    <source>
        <dbReference type="ARBA" id="ARBA00022842"/>
    </source>
</evidence>
<dbReference type="InterPro" id="IPR005905">
    <property type="entry name" value="D_ala_D_ala"/>
</dbReference>
<dbReference type="EMBL" id="VMRG01000001">
    <property type="protein sequence ID" value="KAA6232344.1"/>
    <property type="molecule type" value="Genomic_DNA"/>
</dbReference>
<evidence type="ECO:0000256" key="8">
    <source>
        <dbReference type="ARBA" id="ARBA00022723"/>
    </source>
</evidence>
<dbReference type="PANTHER" id="PTHR23132:SF25">
    <property type="entry name" value="D-ALANINE--D-ALANINE LIGASE A"/>
    <property type="match status" value="1"/>
</dbReference>
<evidence type="ECO:0000256" key="12">
    <source>
        <dbReference type="ARBA" id="ARBA00022960"/>
    </source>
</evidence>
<dbReference type="PROSITE" id="PS00844">
    <property type="entry name" value="DALA_DALA_LIGASE_2"/>
    <property type="match status" value="1"/>
</dbReference>
<keyword evidence="27" id="KW-1185">Reference proteome</keyword>
<comment type="similarity">
    <text evidence="5 18">Belongs to the D-alanine--D-alanine ligase family.</text>
</comment>
<feature type="binding site" evidence="21">
    <location>
        <position position="303"/>
    </location>
    <ligand>
        <name>Mg(2+)</name>
        <dbReference type="ChEBI" id="CHEBI:18420"/>
        <label>1</label>
    </ligand>
</feature>
<dbReference type="PROSITE" id="PS00843">
    <property type="entry name" value="DALA_DALA_LIGASE_1"/>
    <property type="match status" value="1"/>
</dbReference>
<name>A0A5M8IDM5_CHLPH</name>
<comment type="cofactor">
    <cofactor evidence="21">
        <name>Mg(2+)</name>
        <dbReference type="ChEBI" id="CHEBI:18420"/>
    </cofactor>
    <cofactor evidence="21">
        <name>Mn(2+)</name>
        <dbReference type="ChEBI" id="CHEBI:29035"/>
    </cofactor>
    <text evidence="21">Binds 2 magnesium or manganese ions per subunit.</text>
</comment>
<dbReference type="GO" id="GO:0005829">
    <property type="term" value="C:cytosol"/>
    <property type="evidence" value="ECO:0007669"/>
    <property type="project" value="TreeGrafter"/>
</dbReference>
<accession>A0A5M8IDM5</accession>
<reference evidence="25 27" key="2">
    <citation type="submission" date="2019-11" db="EMBL/GenBank/DDBJ databases">
        <title>Green- and brown-colored morphotypes of Chlorobia in the stratified aquatic ecosystems of Kandalaksha Gulf (White Sea): A model for study of the accessory genome evolution.</title>
        <authorList>
            <person name="Grouzdev D.S."/>
        </authorList>
    </citation>
    <scope>NUCLEOTIDE SEQUENCE [LARGE SCALE GENOMIC DNA]</scope>
    <source>
        <strain evidence="25 27">ZM</strain>
    </source>
</reference>
<protein>
    <recommendedName>
        <fullName evidence="18">D-alanine--D-alanine ligase</fullName>
        <ecNumber evidence="18">6.3.2.4</ecNumber>
    </recommendedName>
    <alternativeName>
        <fullName evidence="18">D-Ala-D-Ala ligase</fullName>
    </alternativeName>
    <alternativeName>
        <fullName evidence="18">D-alanylalanine synthetase</fullName>
    </alternativeName>
</protein>
<reference evidence="24 26" key="1">
    <citation type="submission" date="2019-07" db="EMBL/GenBank/DDBJ databases">
        <title>Draft genome Sequence of Chlorobium phaeovibrioides sp. strain PhvTcv-s14, from the Phylum Chlorobi.</title>
        <authorList>
            <person name="Babenko V."/>
            <person name="Boldyreva D."/>
            <person name="Kanygina A."/>
            <person name="Selezneva O."/>
            <person name="Akopiyan T."/>
            <person name="Lunina O."/>
        </authorList>
    </citation>
    <scope>NUCLEOTIDE SEQUENCE [LARGE SCALE GENOMIC DNA]</scope>
    <source>
        <strain evidence="24 26">GrTcv12</strain>
    </source>
</reference>
<evidence type="ECO:0000313" key="24">
    <source>
        <dbReference type="EMBL" id="KAA6232344.1"/>
    </source>
</evidence>
<dbReference type="InterPro" id="IPR011095">
    <property type="entry name" value="Dala_Dala_lig_C"/>
</dbReference>
<evidence type="ECO:0000256" key="9">
    <source>
        <dbReference type="ARBA" id="ARBA00022741"/>
    </source>
</evidence>
<feature type="binding site" evidence="21">
    <location>
        <position position="317"/>
    </location>
    <ligand>
        <name>Mg(2+)</name>
        <dbReference type="ChEBI" id="CHEBI:18420"/>
        <label>1</label>
    </ligand>
</feature>
<comment type="caution">
    <text evidence="24">The sequence shown here is derived from an EMBL/GenBank/DDBJ whole genome shotgun (WGS) entry which is preliminary data.</text>
</comment>
<comment type="cofactor">
    <cofactor evidence="1">
        <name>Mn(2+)</name>
        <dbReference type="ChEBI" id="CHEBI:29035"/>
    </cofactor>
</comment>
<proteinExistence type="inferred from homology"/>
<evidence type="ECO:0000256" key="19">
    <source>
        <dbReference type="PIRSR" id="PIRSR039102-1"/>
    </source>
</evidence>
<dbReference type="SMR" id="A0A5M8IDM5"/>